<dbReference type="SUPFAM" id="SSF89447">
    <property type="entry name" value="AbrB/MazE/MraZ-like"/>
    <property type="match status" value="1"/>
</dbReference>
<accession>A0ABV4TXY5</accession>
<protein>
    <submittedName>
        <fullName evidence="3">AbrB/MazE/SpoVT family DNA-binding domain-containing protein</fullName>
    </submittedName>
</protein>
<dbReference type="InterPro" id="IPR037914">
    <property type="entry name" value="SpoVT-AbrB_sf"/>
</dbReference>
<dbReference type="InterPro" id="IPR007159">
    <property type="entry name" value="SpoVT-AbrB_dom"/>
</dbReference>
<name>A0ABV4TXY5_9GAMM</name>
<evidence type="ECO:0000313" key="4">
    <source>
        <dbReference type="Proteomes" id="UP001575181"/>
    </source>
</evidence>
<dbReference type="Gene3D" id="2.10.260.10">
    <property type="match status" value="1"/>
</dbReference>
<feature type="domain" description="SpoVT-AbrB" evidence="2">
    <location>
        <begin position="3"/>
        <end position="48"/>
    </location>
</feature>
<dbReference type="PANTHER" id="PTHR40516:SF1">
    <property type="entry name" value="ANTITOXIN CHPS-RELATED"/>
    <property type="match status" value="1"/>
</dbReference>
<dbReference type="EMBL" id="JBGUAW010000010">
    <property type="protein sequence ID" value="MFA9461959.1"/>
    <property type="molecule type" value="Genomic_DNA"/>
</dbReference>
<dbReference type="Pfam" id="PF04014">
    <property type="entry name" value="MazE_antitoxin"/>
    <property type="match status" value="1"/>
</dbReference>
<dbReference type="PROSITE" id="PS51740">
    <property type="entry name" value="SPOVT_ABRB"/>
    <property type="match status" value="1"/>
</dbReference>
<sequence length="80" mass="8851">MRSSVSKWGNSAAVRIPQPLLEQSGLLLKDEVEIEVEDHTLVIRPARSRPSYSLDSLLDGITEANLHKEVDWGGPEGNEL</sequence>
<dbReference type="SMART" id="SM00966">
    <property type="entry name" value="SpoVT_AbrB"/>
    <property type="match status" value="1"/>
</dbReference>
<organism evidence="3 4">
    <name type="scientific">Thiohalorhabdus methylotrophus</name>
    <dbReference type="NCBI Taxonomy" id="3242694"/>
    <lineage>
        <taxon>Bacteria</taxon>
        <taxon>Pseudomonadati</taxon>
        <taxon>Pseudomonadota</taxon>
        <taxon>Gammaproteobacteria</taxon>
        <taxon>Thiohalorhabdales</taxon>
        <taxon>Thiohalorhabdaceae</taxon>
        <taxon>Thiohalorhabdus</taxon>
    </lineage>
</organism>
<dbReference type="RefSeq" id="WP_373656748.1">
    <property type="nucleotide sequence ID" value="NZ_JBGUAW010000010.1"/>
</dbReference>
<reference evidence="3 4" key="1">
    <citation type="submission" date="2024-08" db="EMBL/GenBank/DDBJ databases">
        <title>Whole-genome sequencing of halo(alkali)philic microorganisms from hypersaline lakes.</title>
        <authorList>
            <person name="Sorokin D.Y."/>
            <person name="Merkel A.Y."/>
            <person name="Messina E."/>
            <person name="Yakimov M."/>
        </authorList>
    </citation>
    <scope>NUCLEOTIDE SEQUENCE [LARGE SCALE GENOMIC DNA]</scope>
    <source>
        <strain evidence="3 4">Cl-TMA</strain>
    </source>
</reference>
<keyword evidence="1 3" id="KW-0238">DNA-binding</keyword>
<evidence type="ECO:0000259" key="2">
    <source>
        <dbReference type="PROSITE" id="PS51740"/>
    </source>
</evidence>
<dbReference type="PANTHER" id="PTHR40516">
    <property type="entry name" value="ANTITOXIN CHPS-RELATED"/>
    <property type="match status" value="1"/>
</dbReference>
<evidence type="ECO:0000313" key="3">
    <source>
        <dbReference type="EMBL" id="MFA9461959.1"/>
    </source>
</evidence>
<comment type="caution">
    <text evidence="3">The sequence shown here is derived from an EMBL/GenBank/DDBJ whole genome shotgun (WGS) entry which is preliminary data.</text>
</comment>
<keyword evidence="4" id="KW-1185">Reference proteome</keyword>
<dbReference type="InterPro" id="IPR039052">
    <property type="entry name" value="Antitox_PemI-like"/>
</dbReference>
<proteinExistence type="predicted"/>
<gene>
    <name evidence="3" type="ORF">ACERLL_14130</name>
</gene>
<dbReference type="GO" id="GO:0003677">
    <property type="term" value="F:DNA binding"/>
    <property type="evidence" value="ECO:0007669"/>
    <property type="project" value="UniProtKB-KW"/>
</dbReference>
<dbReference type="Proteomes" id="UP001575181">
    <property type="component" value="Unassembled WGS sequence"/>
</dbReference>
<evidence type="ECO:0000256" key="1">
    <source>
        <dbReference type="PROSITE-ProRule" id="PRU01076"/>
    </source>
</evidence>